<dbReference type="Proteomes" id="UP001259420">
    <property type="component" value="Unassembled WGS sequence"/>
</dbReference>
<protein>
    <submittedName>
        <fullName evidence="1">Trehalose/maltose transport system substrate-binding protein</fullName>
    </submittedName>
</protein>
<accession>A0ACC6JLK9</accession>
<comment type="caution">
    <text evidence="1">The sequence shown here is derived from an EMBL/GenBank/DDBJ whole genome shotgun (WGS) entry which is preliminary data.</text>
</comment>
<evidence type="ECO:0000313" key="1">
    <source>
        <dbReference type="EMBL" id="MDR6607092.1"/>
    </source>
</evidence>
<name>A0ACC6JLK9_9PSED</name>
<sequence length="485" mass="53907">MMLSACEFPVLFLFFRSRERPFFVNRELSKLTKKRMPHRKYAATFGDVNVNFSKNKNKEGFMKQLKSLLPAALLTLCAGFPCLSSAADLTISCGAVGAELQLCKEAVEAWSKQTGNNVEVVSTPNSATERLSFYQQILSAQSSDIDIIQIDMVWPGMLAKHLMDLREVLPANATQGYFQAQVDNATVNGRLVTMPWFTDSGLLYYRKDLLEKYNQQVPQTWEEMTATARNIQQAERNAGNPNAWGYIFQGRAYEGLTCNALEWISSQPEGGMVNPRGDIVVNSQASRTALTLAKSWVGDISPRGVLNYTEEEGRGVFQSGNALFMRNWPYVWALVQSQDSAVKDKVGVAPLPRGGKTGTHASTLGGWGLAVSRYSAHPKLAAELVSYLTSAQQQKHRALAAAYNPMIESLYQDPELLAAMPYYAQLHSILNDGVMRPASITADRYPRVSNAFFDRVHGVLAGELPVDQALAELESELTRIKRRNW</sequence>
<organism evidence="1 2">
    <name type="scientific">Pseudomonas synxantha</name>
    <dbReference type="NCBI Taxonomy" id="47883"/>
    <lineage>
        <taxon>Bacteria</taxon>
        <taxon>Pseudomonadati</taxon>
        <taxon>Pseudomonadota</taxon>
        <taxon>Gammaproteobacteria</taxon>
        <taxon>Pseudomonadales</taxon>
        <taxon>Pseudomonadaceae</taxon>
        <taxon>Pseudomonas</taxon>
    </lineage>
</organism>
<evidence type="ECO:0000313" key="2">
    <source>
        <dbReference type="Proteomes" id="UP001259420"/>
    </source>
</evidence>
<proteinExistence type="predicted"/>
<gene>
    <name evidence="1" type="ORF">J2X87_002162</name>
</gene>
<dbReference type="EMBL" id="JAVDSD010000004">
    <property type="protein sequence ID" value="MDR6607092.1"/>
    <property type="molecule type" value="Genomic_DNA"/>
</dbReference>
<reference evidence="1" key="1">
    <citation type="submission" date="2023-07" db="EMBL/GenBank/DDBJ databases">
        <title>Sorghum-associated microbial communities from plants grown in Nebraska, USA.</title>
        <authorList>
            <person name="Schachtman D."/>
        </authorList>
    </citation>
    <scope>NUCLEOTIDE SEQUENCE</scope>
    <source>
        <strain evidence="1">BE46</strain>
    </source>
</reference>
<keyword evidence="2" id="KW-1185">Reference proteome</keyword>